<dbReference type="InterPro" id="IPR014001">
    <property type="entry name" value="Helicase_ATP-bd"/>
</dbReference>
<keyword evidence="1" id="KW-0378">Hydrolase</keyword>
<dbReference type="Gene3D" id="3.40.50.10810">
    <property type="entry name" value="Tandem AAA-ATPase domain"/>
    <property type="match status" value="1"/>
</dbReference>
<dbReference type="InterPro" id="IPR049730">
    <property type="entry name" value="SNF2/RAD54-like_C"/>
</dbReference>
<keyword evidence="3" id="KW-0547">Nucleotide-binding</keyword>
<name>A0ABX8R7R1_9ACTN</name>
<dbReference type="EMBL" id="CP059572">
    <property type="protein sequence ID" value="QXJ26576.1"/>
    <property type="molecule type" value="Genomic_DNA"/>
</dbReference>
<evidence type="ECO:0000313" key="4">
    <source>
        <dbReference type="Proteomes" id="UP001049518"/>
    </source>
</evidence>
<dbReference type="PROSITE" id="PS51192">
    <property type="entry name" value="HELICASE_ATP_BIND_1"/>
    <property type="match status" value="1"/>
</dbReference>
<reference evidence="3" key="1">
    <citation type="submission" date="2020-07" db="EMBL/GenBank/DDBJ databases">
        <authorList>
            <person name="Tarantini F.S."/>
            <person name="Hong K.W."/>
            <person name="Chan K.G."/>
        </authorList>
    </citation>
    <scope>NUCLEOTIDE SEQUENCE</scope>
    <source>
        <strain evidence="3">32-07</strain>
    </source>
</reference>
<feature type="domain" description="Helicase ATP-binding" evidence="2">
    <location>
        <begin position="112"/>
        <end position="273"/>
    </location>
</feature>
<dbReference type="InterPro" id="IPR000330">
    <property type="entry name" value="SNF2_N"/>
</dbReference>
<dbReference type="InterPro" id="IPR027417">
    <property type="entry name" value="P-loop_NTPase"/>
</dbReference>
<evidence type="ECO:0000259" key="2">
    <source>
        <dbReference type="PROSITE" id="PS51192"/>
    </source>
</evidence>
<dbReference type="Gene3D" id="3.40.50.300">
    <property type="entry name" value="P-loop containing nucleotide triphosphate hydrolases"/>
    <property type="match status" value="1"/>
</dbReference>
<dbReference type="Pfam" id="PF00176">
    <property type="entry name" value="SNF2-rel_dom"/>
    <property type="match status" value="1"/>
</dbReference>
<evidence type="ECO:0000313" key="3">
    <source>
        <dbReference type="EMBL" id="QXJ26576.1"/>
    </source>
</evidence>
<protein>
    <submittedName>
        <fullName evidence="3">DEAD/DEAH box helicase</fullName>
    </submittedName>
</protein>
<proteinExistence type="predicted"/>
<dbReference type="GO" id="GO:0004386">
    <property type="term" value="F:helicase activity"/>
    <property type="evidence" value="ECO:0007669"/>
    <property type="project" value="UniProtKB-KW"/>
</dbReference>
<dbReference type="Pfam" id="PF00271">
    <property type="entry name" value="Helicase_C"/>
    <property type="match status" value="1"/>
</dbReference>
<dbReference type="Proteomes" id="UP001049518">
    <property type="component" value="Chromosome"/>
</dbReference>
<evidence type="ECO:0000256" key="1">
    <source>
        <dbReference type="ARBA" id="ARBA00022801"/>
    </source>
</evidence>
<dbReference type="SUPFAM" id="SSF52540">
    <property type="entry name" value="P-loop containing nucleoside triphosphate hydrolases"/>
    <property type="match status" value="2"/>
</dbReference>
<keyword evidence="3" id="KW-0347">Helicase</keyword>
<dbReference type="InterPro" id="IPR038718">
    <property type="entry name" value="SNF2-like_sf"/>
</dbReference>
<dbReference type="SMART" id="SM00487">
    <property type="entry name" value="DEXDc"/>
    <property type="match status" value="1"/>
</dbReference>
<keyword evidence="4" id="KW-1185">Reference proteome</keyword>
<organism evidence="3 4">
    <name type="scientific">Actinomadura graeca</name>
    <dbReference type="NCBI Taxonomy" id="2750812"/>
    <lineage>
        <taxon>Bacteria</taxon>
        <taxon>Bacillati</taxon>
        <taxon>Actinomycetota</taxon>
        <taxon>Actinomycetes</taxon>
        <taxon>Streptosporangiales</taxon>
        <taxon>Thermomonosporaceae</taxon>
        <taxon>Actinomadura</taxon>
    </lineage>
</organism>
<accession>A0ABX8R7R1</accession>
<dbReference type="InterPro" id="IPR001650">
    <property type="entry name" value="Helicase_C-like"/>
</dbReference>
<sequence>MRVPPERAEDLRQLAGRFLTARHQGPSLVELELEDLLANLRELADWPAPQDVTWQPELRVLVEGNHRDTAAAGKRLEAPESPALPADEITELLAASGWSAPDPLTAFQLRDIAKLLSMSHGANFSVPGAGKTRVSLATFQVLRVQGQVERLMVVAPKAAFESWLFENQACLETPLYVQVLDSGRLPDPAAQLIVVNYEGLAKHQVALAKWLAMKPSMFILDEAHRMKRGANGVHGAACLALGPRSRRRLILTGTPAPNGVKDLENLLGFVWPGEGRRIVTRAVGNGDLRHASRVLRPLFTRTTKGELGLPEVNVKIRRLKLPDLHREIYGALTGEMSARAARVAHPESQEGLEALGKILMYLLMAATSPALLAVGDTKYEALRFRVPPLDVPRDATLYQLLEDLPSYELSPKYQETLAIVDANARAGRKTLVWSTFIRNLTTLEVMLAPYLPATVHGGTQDREDQLKRFREDPDCHVLLSNPATLGEGISLHQVCNDAVYVDRDFAAGRYLQSLDRIHRLGLKPGTVTNITVLAADKTIDDRVEQRLDTKLQIMEAVLDDPAVGQLADLEEEPPAAAQADMSALLEHLNVRPAR</sequence>
<dbReference type="PANTHER" id="PTHR10799">
    <property type="entry name" value="SNF2/RAD54 HELICASE FAMILY"/>
    <property type="match status" value="1"/>
</dbReference>
<keyword evidence="3" id="KW-0067">ATP-binding</keyword>
<gene>
    <name evidence="3" type="ORF">AGRA3207_003497</name>
</gene>
<dbReference type="CDD" id="cd18793">
    <property type="entry name" value="SF2_C_SNF"/>
    <property type="match status" value="1"/>
</dbReference>